<evidence type="ECO:0000313" key="1">
    <source>
        <dbReference type="EMBL" id="KAJ8892859.1"/>
    </source>
</evidence>
<gene>
    <name evidence="1" type="ORF">PR048_005440</name>
</gene>
<organism evidence="1 2">
    <name type="scientific">Dryococelus australis</name>
    <dbReference type="NCBI Taxonomy" id="614101"/>
    <lineage>
        <taxon>Eukaryota</taxon>
        <taxon>Metazoa</taxon>
        <taxon>Ecdysozoa</taxon>
        <taxon>Arthropoda</taxon>
        <taxon>Hexapoda</taxon>
        <taxon>Insecta</taxon>
        <taxon>Pterygota</taxon>
        <taxon>Neoptera</taxon>
        <taxon>Polyneoptera</taxon>
        <taxon>Phasmatodea</taxon>
        <taxon>Verophasmatodea</taxon>
        <taxon>Anareolatae</taxon>
        <taxon>Phasmatidae</taxon>
        <taxon>Eurycanthinae</taxon>
        <taxon>Dryococelus</taxon>
    </lineage>
</organism>
<dbReference type="EMBL" id="JARBHB010000002">
    <property type="protein sequence ID" value="KAJ8892859.1"/>
    <property type="molecule type" value="Genomic_DNA"/>
</dbReference>
<comment type="caution">
    <text evidence="1">The sequence shown here is derived from an EMBL/GenBank/DDBJ whole genome shotgun (WGS) entry which is preliminary data.</text>
</comment>
<keyword evidence="2" id="KW-1185">Reference proteome</keyword>
<evidence type="ECO:0008006" key="3">
    <source>
        <dbReference type="Google" id="ProtNLM"/>
    </source>
</evidence>
<dbReference type="PANTHER" id="PTHR47326">
    <property type="entry name" value="TRANSPOSABLE ELEMENT TC3 TRANSPOSASE-LIKE PROTEIN"/>
    <property type="match status" value="1"/>
</dbReference>
<feature type="non-terminal residue" evidence="1">
    <location>
        <position position="198"/>
    </location>
</feature>
<sequence length="198" mass="23235">MADIHIVYGAAQCNSRASAHMYRERYPNRRVSHHSTFTAIDRRLHEQGTFTRSLYTVKPSIPVPIPYKLQVYRSNASCPKSVQTPHFEEEILRRFHALPLYQHPSSGTCNSHWTHECVKKSAQSDHLNVEDYPQCLQFMQWYLQPCTVKPHFLSVMLFINEAQFTRECVLKSCNSHVWAEDIIHIPFIRNYQEQFGIN</sequence>
<proteinExistence type="predicted"/>
<dbReference type="PANTHER" id="PTHR47326:SF1">
    <property type="entry name" value="HTH PSQ-TYPE DOMAIN-CONTAINING PROTEIN"/>
    <property type="match status" value="1"/>
</dbReference>
<accession>A0ABQ9I886</accession>
<protein>
    <recommendedName>
        <fullName evidence="3">DUF4817 domain-containing protein</fullName>
    </recommendedName>
</protein>
<dbReference type="Proteomes" id="UP001159363">
    <property type="component" value="Chromosome 2"/>
</dbReference>
<reference evidence="1 2" key="1">
    <citation type="submission" date="2023-02" db="EMBL/GenBank/DDBJ databases">
        <title>LHISI_Scaffold_Assembly.</title>
        <authorList>
            <person name="Stuart O.P."/>
            <person name="Cleave R."/>
            <person name="Magrath M.J.L."/>
            <person name="Mikheyev A.S."/>
        </authorList>
    </citation>
    <scope>NUCLEOTIDE SEQUENCE [LARGE SCALE GENOMIC DNA]</scope>
    <source>
        <strain evidence="1">Daus_M_001</strain>
        <tissue evidence="1">Leg muscle</tissue>
    </source>
</reference>
<name>A0ABQ9I886_9NEOP</name>
<evidence type="ECO:0000313" key="2">
    <source>
        <dbReference type="Proteomes" id="UP001159363"/>
    </source>
</evidence>